<proteinExistence type="predicted"/>
<protein>
    <submittedName>
        <fullName evidence="1">Uncharacterized protein</fullName>
    </submittedName>
</protein>
<evidence type="ECO:0000313" key="2">
    <source>
        <dbReference type="Proteomes" id="UP000218387"/>
    </source>
</evidence>
<dbReference type="Proteomes" id="UP000218387">
    <property type="component" value="Chromosome"/>
</dbReference>
<gene>
    <name evidence="1" type="ORF">CPZ25_009410</name>
</gene>
<evidence type="ECO:0000313" key="1">
    <source>
        <dbReference type="EMBL" id="QCT71534.1"/>
    </source>
</evidence>
<keyword evidence="2" id="KW-1185">Reference proteome</keyword>
<organism evidence="1 2">
    <name type="scientific">Eubacterium maltosivorans</name>
    <dbReference type="NCBI Taxonomy" id="2041044"/>
    <lineage>
        <taxon>Bacteria</taxon>
        <taxon>Bacillati</taxon>
        <taxon>Bacillota</taxon>
        <taxon>Clostridia</taxon>
        <taxon>Eubacteriales</taxon>
        <taxon>Eubacteriaceae</taxon>
        <taxon>Eubacterium</taxon>
    </lineage>
</organism>
<reference evidence="1 2" key="1">
    <citation type="submission" date="2018-05" db="EMBL/GenBank/DDBJ databases">
        <title>Genome comparison of Eubacterium sp.</title>
        <authorList>
            <person name="Feng Y."/>
            <person name="Sanchez-Andrea I."/>
            <person name="Stams A.J.M."/>
            <person name="De Vos W.M."/>
        </authorList>
    </citation>
    <scope>NUCLEOTIDE SEQUENCE [LARGE SCALE GENOMIC DNA]</scope>
    <source>
        <strain evidence="1 2">YI</strain>
    </source>
</reference>
<accession>A0A4P9C805</accession>
<dbReference type="RefSeq" id="WP_096920287.1">
    <property type="nucleotide sequence ID" value="NZ_CP029487.1"/>
</dbReference>
<dbReference type="AlphaFoldDB" id="A0A4P9C805"/>
<dbReference type="KEGG" id="emt:CPZ25_009410"/>
<dbReference type="EMBL" id="CP029487">
    <property type="protein sequence ID" value="QCT71534.1"/>
    <property type="molecule type" value="Genomic_DNA"/>
</dbReference>
<name>A0A4P9C805_EUBML</name>
<sequence>MNQALNRTELKYYFKVTGGFADQYRRDIERMIQSLDYGEDAIDFEIYDEMEYRQDDDIIVNTFTLSVLMLGTSKEQEDTLKQLMTDRYQARLVHEQRFDR</sequence>